<dbReference type="PANTHER" id="PTHR30627">
    <property type="entry name" value="PEPTIDOGLYCAN D,D-TRANSPEPTIDASE"/>
    <property type="match status" value="1"/>
</dbReference>
<sequence length="618" mass="66311">MARRSTRIIRGRTARTNVAGSNRRLRVGRLLMVVALVLASAKLIQVQGFEASALSEQALKQRLDRSVIPAERGSIMDRGGNVLAFSSEARQLYANPRLLNKELDEQHAKDPSKPTAAEYKQEIARFIAQELPGVITEQEVLDALFRDVGFTYFGPKIDPGKAREITTKYPQIGSEYQATREYPGGDLAANIIGAANWRKDEVPGKLRGQIGLESSMDSVLAGKDGQQVSDTALGSNLVIPGTRELEPAVPGSNVELTIDSDVQFMLQRELADYARTAQAKNASAVVLDAKTGEVYALANDKTFDPNGQWGEDIGNPAVTTPYEPGSVAKLITAAGAIEDGIMKPDTVLQVPGSIKVADRTVSDAWQHGTIPLTFTGVLGKSSNVGTLMAAQQLGEQRWYDFARNFGLGQRTGVGLPGESGGTLPPPDQWSGSSFGNLPIGQGLSMTVLQMASMYQAIANDGVRVPPRIISAEIGPDGNRVERPRPEGVRVVSPETAHTVKDMLRSVVQEGPKPNNGTGPGAALPGYQVSGKTGTAQQYDPACKCYSNSKHWITFAGVVPADSPRFVIGLMLDRPAYGTQEGSSAAPLFHNIASFLTQRYQLPLSKEQAPIQTLQLPTP</sequence>
<comment type="subcellular location">
    <subcellularLocation>
        <location evidence="1">Membrane</location>
    </subcellularLocation>
</comment>
<name>A0ABT4UTM3_9PSEU</name>
<dbReference type="Gene3D" id="3.30.450.330">
    <property type="match status" value="1"/>
</dbReference>
<protein>
    <submittedName>
        <fullName evidence="6">Penicillin-binding protein 2</fullName>
    </submittedName>
</protein>
<comment type="caution">
    <text evidence="6">The sequence shown here is derived from an EMBL/GenBank/DDBJ whole genome shotgun (WGS) entry which is preliminary data.</text>
</comment>
<dbReference type="SUPFAM" id="SSF56519">
    <property type="entry name" value="Penicillin binding protein dimerisation domain"/>
    <property type="match status" value="1"/>
</dbReference>
<dbReference type="InterPro" id="IPR005311">
    <property type="entry name" value="PBP_dimer"/>
</dbReference>
<organism evidence="6 7">
    <name type="scientific">Saccharopolyspora oryzae</name>
    <dbReference type="NCBI Taxonomy" id="2997343"/>
    <lineage>
        <taxon>Bacteria</taxon>
        <taxon>Bacillati</taxon>
        <taxon>Actinomycetota</taxon>
        <taxon>Actinomycetes</taxon>
        <taxon>Pseudonocardiales</taxon>
        <taxon>Pseudonocardiaceae</taxon>
        <taxon>Saccharopolyspora</taxon>
    </lineage>
</organism>
<evidence type="ECO:0000259" key="5">
    <source>
        <dbReference type="Pfam" id="PF03717"/>
    </source>
</evidence>
<dbReference type="SUPFAM" id="SSF56601">
    <property type="entry name" value="beta-lactamase/transpeptidase-like"/>
    <property type="match status" value="1"/>
</dbReference>
<comment type="similarity">
    <text evidence="2">Belongs to the transpeptidase family.</text>
</comment>
<evidence type="ECO:0000313" key="6">
    <source>
        <dbReference type="EMBL" id="MDA3624407.1"/>
    </source>
</evidence>
<dbReference type="Gene3D" id="3.90.1310.10">
    <property type="entry name" value="Penicillin-binding protein 2a (Domain 2)"/>
    <property type="match status" value="1"/>
</dbReference>
<dbReference type="Proteomes" id="UP001210380">
    <property type="component" value="Unassembled WGS sequence"/>
</dbReference>
<dbReference type="EMBL" id="JAQGLA010000003">
    <property type="protein sequence ID" value="MDA3624407.1"/>
    <property type="molecule type" value="Genomic_DNA"/>
</dbReference>
<feature type="domain" description="Penicillin-binding protein transpeptidase" evidence="4">
    <location>
        <begin position="283"/>
        <end position="592"/>
    </location>
</feature>
<evidence type="ECO:0000256" key="3">
    <source>
        <dbReference type="ARBA" id="ARBA00023136"/>
    </source>
</evidence>
<dbReference type="Pfam" id="PF00905">
    <property type="entry name" value="Transpeptidase"/>
    <property type="match status" value="1"/>
</dbReference>
<dbReference type="InterPro" id="IPR036138">
    <property type="entry name" value="PBP_dimer_sf"/>
</dbReference>
<accession>A0ABT4UTM3</accession>
<evidence type="ECO:0000313" key="7">
    <source>
        <dbReference type="Proteomes" id="UP001210380"/>
    </source>
</evidence>
<keyword evidence="3" id="KW-0472">Membrane</keyword>
<proteinExistence type="inferred from homology"/>
<dbReference type="InterPro" id="IPR012338">
    <property type="entry name" value="Beta-lactam/transpept-like"/>
</dbReference>
<evidence type="ECO:0000259" key="4">
    <source>
        <dbReference type="Pfam" id="PF00905"/>
    </source>
</evidence>
<dbReference type="PANTHER" id="PTHR30627:SF1">
    <property type="entry name" value="PEPTIDOGLYCAN D,D-TRANSPEPTIDASE FTSI"/>
    <property type="match status" value="1"/>
</dbReference>
<dbReference type="InterPro" id="IPR001460">
    <property type="entry name" value="PCN-bd_Tpept"/>
</dbReference>
<gene>
    <name evidence="6" type="ORF">OU415_03095</name>
</gene>
<keyword evidence="7" id="KW-1185">Reference proteome</keyword>
<evidence type="ECO:0000256" key="1">
    <source>
        <dbReference type="ARBA" id="ARBA00004370"/>
    </source>
</evidence>
<dbReference type="Gene3D" id="3.40.710.10">
    <property type="entry name" value="DD-peptidase/beta-lactamase superfamily"/>
    <property type="match status" value="1"/>
</dbReference>
<evidence type="ECO:0000256" key="2">
    <source>
        <dbReference type="ARBA" id="ARBA00007171"/>
    </source>
</evidence>
<dbReference type="RefSeq" id="WP_270946976.1">
    <property type="nucleotide sequence ID" value="NZ_JAQGLA010000003.1"/>
</dbReference>
<reference evidence="6 7" key="1">
    <citation type="submission" date="2022-11" db="EMBL/GenBank/DDBJ databases">
        <title>Draft genome sequence of Saccharopolyspora sp. WRP15-2 isolated from rhizosphere soils of wild rice in Thailand.</title>
        <authorList>
            <person name="Duangmal K."/>
            <person name="Kammanee S."/>
            <person name="Muangham S."/>
        </authorList>
    </citation>
    <scope>NUCLEOTIDE SEQUENCE [LARGE SCALE GENOMIC DNA]</scope>
    <source>
        <strain evidence="6 7">WRP15-2</strain>
    </source>
</reference>
<feature type="domain" description="Penicillin-binding protein dimerisation" evidence="5">
    <location>
        <begin position="68"/>
        <end position="229"/>
    </location>
</feature>
<dbReference type="Pfam" id="PF03717">
    <property type="entry name" value="PBP_dimer"/>
    <property type="match status" value="1"/>
</dbReference>
<dbReference type="InterPro" id="IPR050515">
    <property type="entry name" value="Beta-lactam/transpept"/>
</dbReference>